<accession>A0ACC2NU37</accession>
<name>A0ACC2NU37_9HYME</name>
<reference evidence="1" key="1">
    <citation type="submission" date="2023-04" db="EMBL/GenBank/DDBJ databases">
        <title>A chromosome-level genome assembly of the parasitoid wasp Eretmocerus hayati.</title>
        <authorList>
            <person name="Zhong Y."/>
            <person name="Liu S."/>
            <person name="Liu Y."/>
        </authorList>
    </citation>
    <scope>NUCLEOTIDE SEQUENCE</scope>
    <source>
        <strain evidence="1">ZJU_SS_LIU_2023</strain>
    </source>
</reference>
<organism evidence="1 2">
    <name type="scientific">Eretmocerus hayati</name>
    <dbReference type="NCBI Taxonomy" id="131215"/>
    <lineage>
        <taxon>Eukaryota</taxon>
        <taxon>Metazoa</taxon>
        <taxon>Ecdysozoa</taxon>
        <taxon>Arthropoda</taxon>
        <taxon>Hexapoda</taxon>
        <taxon>Insecta</taxon>
        <taxon>Pterygota</taxon>
        <taxon>Neoptera</taxon>
        <taxon>Endopterygota</taxon>
        <taxon>Hymenoptera</taxon>
        <taxon>Apocrita</taxon>
        <taxon>Proctotrupomorpha</taxon>
        <taxon>Chalcidoidea</taxon>
        <taxon>Aphelinidae</taxon>
        <taxon>Aphelininae</taxon>
        <taxon>Eretmocerus</taxon>
    </lineage>
</organism>
<protein>
    <submittedName>
        <fullName evidence="1">Uncharacterized protein</fullName>
    </submittedName>
</protein>
<evidence type="ECO:0000313" key="2">
    <source>
        <dbReference type="Proteomes" id="UP001239111"/>
    </source>
</evidence>
<keyword evidence="2" id="KW-1185">Reference proteome</keyword>
<comment type="caution">
    <text evidence="1">The sequence shown here is derived from an EMBL/GenBank/DDBJ whole genome shotgun (WGS) entry which is preliminary data.</text>
</comment>
<dbReference type="EMBL" id="CM056742">
    <property type="protein sequence ID" value="KAJ8674755.1"/>
    <property type="molecule type" value="Genomic_DNA"/>
</dbReference>
<evidence type="ECO:0000313" key="1">
    <source>
        <dbReference type="EMBL" id="KAJ8674755.1"/>
    </source>
</evidence>
<proteinExistence type="predicted"/>
<gene>
    <name evidence="1" type="ORF">QAD02_010541</name>
</gene>
<sequence>MDLLDSPTTEVDRSECAKANVDMFCAIASRDLEKLRGALVAGAKPTQVNEDGYCPLHLALHQISCHNFYAPSKDQSLIQCEGHYESDSGSSETSDSDDNDADEDEDEDDESVVDSDDSDASDNCSYDLELWNVYDSDHSDSSYSCRSFDSTKNTFTAQAKKAQVVADMVELLLEQGANPNCKSKEGKTLLYNVIRFKSDQTNTHVLKFASKLINLFFSYGVSWNYNMKKSRYHPFYLALKRKNDQALRLFLEHGFQLEEIDVILFRFRSWDKILVMDVFEILARADMFQVNTKCKKGYTALYTLMMRDELLSMDRVRLLVDLGAEINMVDDCVDRSLMFLAADIDRLDFNTYCELIHLLVTHGGDLIENYGYGRPTPMAMIILNGNWDLVEWCLDRAIESGKTIDELNAIDPLCEAMGDEEMFNGLILRRFDVRHKNINGGTALHSAIEYDVRYAATLLEWGADVNSANKWGDTPLHYSCGLCSESLTELLLSYGADINCKTTRNEFPIDMVMKFPRGSKTQKRVMEPIVAQVVIEQSEGRPVDEQYMTYIRNNLSDFYRQCQTEIAVAQTSSFIHLLTFYDLLTSNNLRYHISNGFSYDPSVSDILMCQYPIYGKRMNDRLQRAYQQNEFLMKAKQSLSRILGFNHDAFHPIFDMIIRHLSRLDLHNLGKI</sequence>
<dbReference type="Proteomes" id="UP001239111">
    <property type="component" value="Chromosome 2"/>
</dbReference>